<dbReference type="SUPFAM" id="SSF51126">
    <property type="entry name" value="Pectin lyase-like"/>
    <property type="match status" value="2"/>
</dbReference>
<keyword evidence="5" id="KW-1185">Reference proteome</keyword>
<evidence type="ECO:0000313" key="5">
    <source>
        <dbReference type="Proteomes" id="UP000298781"/>
    </source>
</evidence>
<dbReference type="PROSITE" id="PS51208">
    <property type="entry name" value="AUTOTRANSPORTER"/>
    <property type="match status" value="1"/>
</dbReference>
<accession>A0A4D7B4A4</accession>
<dbReference type="InterPro" id="IPR036709">
    <property type="entry name" value="Autotransporte_beta_dom_sf"/>
</dbReference>
<evidence type="ECO:0000259" key="3">
    <source>
        <dbReference type="PROSITE" id="PS51208"/>
    </source>
</evidence>
<protein>
    <submittedName>
        <fullName evidence="4">Autotransporter domain-containing protein</fullName>
    </submittedName>
</protein>
<dbReference type="Gene3D" id="2.40.128.130">
    <property type="entry name" value="Autotransporter beta-domain"/>
    <property type="match status" value="1"/>
</dbReference>
<dbReference type="Pfam" id="PF03797">
    <property type="entry name" value="Autotransporter"/>
    <property type="match status" value="1"/>
</dbReference>
<dbReference type="NCBIfam" id="TIGR02601">
    <property type="entry name" value="autotrns_rpt"/>
    <property type="match status" value="3"/>
</dbReference>
<feature type="chain" id="PRO_5020300948" evidence="2">
    <location>
        <begin position="39"/>
        <end position="1281"/>
    </location>
</feature>
<keyword evidence="1 2" id="KW-0732">Signal</keyword>
<dbReference type="GO" id="GO:0019867">
    <property type="term" value="C:outer membrane"/>
    <property type="evidence" value="ECO:0007669"/>
    <property type="project" value="InterPro"/>
</dbReference>
<dbReference type="InterPro" id="IPR005546">
    <property type="entry name" value="Autotransporte_beta"/>
</dbReference>
<dbReference type="RefSeq" id="WP_136963188.1">
    <property type="nucleotide sequence ID" value="NZ_CP039690.1"/>
</dbReference>
<dbReference type="SMART" id="SM00869">
    <property type="entry name" value="Autotransporter"/>
    <property type="match status" value="1"/>
</dbReference>
<organism evidence="4 5">
    <name type="scientific">Phreatobacter stygius</name>
    <dbReference type="NCBI Taxonomy" id="1940610"/>
    <lineage>
        <taxon>Bacteria</taxon>
        <taxon>Pseudomonadati</taxon>
        <taxon>Pseudomonadota</taxon>
        <taxon>Alphaproteobacteria</taxon>
        <taxon>Hyphomicrobiales</taxon>
        <taxon>Phreatobacteraceae</taxon>
        <taxon>Phreatobacter</taxon>
    </lineage>
</organism>
<dbReference type="InterPro" id="IPR006315">
    <property type="entry name" value="OM_autotransptr_brl_dom"/>
</dbReference>
<gene>
    <name evidence="4" type="ORF">E8M01_28185</name>
</gene>
<evidence type="ECO:0000256" key="2">
    <source>
        <dbReference type="SAM" id="SignalP"/>
    </source>
</evidence>
<proteinExistence type="predicted"/>
<dbReference type="EMBL" id="CP039690">
    <property type="protein sequence ID" value="QCI67761.1"/>
    <property type="molecule type" value="Genomic_DNA"/>
</dbReference>
<dbReference type="KEGG" id="pstg:E8M01_28185"/>
<dbReference type="InterPro" id="IPR013425">
    <property type="entry name" value="Autotrns_rpt"/>
</dbReference>
<sequence>MSRTTSRPRRLSGGSAADLRKALLAGAALLAVATTAAAQVPVNYNDGDVSSAPIVVDGVMGTNLIVVVGTAEQSGVISGGPHALLKTGAGTLILSGANTYTFQTDIYEGTLVAGNDAAFSNSIVNLALAGATLGYLDGITINNTIGIVVFGGAVNFDVASGRATQAGEITSPFADDLIKTGAGTLVLAAANPFLGASLRIDAGTIEVGNAGALGGPIGATALILNGGGLRSTVSATFANSFVFNPGTTGTVSAAAGQTITFGPAGGGSIALFGAGSTAIFGSATDSGTVVIASNTVIVDPGAMLQVAGGTLRDGNGLFGGQLFNFASVTVNSGATLDLNGFSAGINNLLGAGTVQTGINPLSVLALQGGDFAGAITGAGAVRQLAGGTTILSGANSYSGGTAIDLGGTLQLGTLTSAGSITGLVTNDGTFNIVNGNTNGLTINTTGEMNFYNATSAGNATITTIAFGGLVTFRDNSTAGTATIINNSGLEFTDSSTAGAATITNSGDLLFSQQARAGTAVITNGTGGVLYFGSTILGGTDTASADHATIVNTAGGLTFFGGFATAGNATITSQSGSAVFFGESSTAGSATITNQADAATFFSDSSTAGNATIINEAAVGPAYALLVFDGSSTAGNATIITRNGSEVLFGGNSTGGNARFITEAGGLVDFGFSFGPNNDGRLSAGSIEGAGDYFLGSNQLTVGSNNRSTEVSGVIADSCGCGPGGGSLVKVGTGTLTLSGANTYTGPTIVEAGTLTVNGSLVSAVTVNAGAWLSGVGTIGALDLSGNLAPGNSIGTMTVAGNATFNAGSVTFIELSGTTADRVNIGGTATLAGGLRVVLAGSGFNFTTTYTVLSATGGRTGTFTDLSSTLPAITPHLTYTATDVQLRLSAGALVPLLPGLPTNPANVAAALDRAVAGGADVSAFMPLYLLPLSSLQQALAGLSGETGTGTQDVALRASSLFLNLMLDPMAGARGAQASSASPSLIQMADPPVGRPLSAGRVSEGWAIWTKAFGQATKINADAGTGAAATNSGIYGVAAGADRRISPETLVGFALAGGGTSYGLGARGGGTGDLFQIGLYGSTRLGNAYVSAAVAYGWNSFDIKRNVNLAGPELYRSSVTAQTYGGRIEAGWRFGQPGFGWTPYAALEAIGYSAPRYSESSIPAGGVFGLNFAGKSAAWVRTELGVRLDGRMVLSPGTDLIAFGRLAWAYQPTTERSLDAQFQTLGNSGFTVFGARPSMHTALASAGAELRLGTGLSFTSSIEAELGERHQAIRGSLGLRHTW</sequence>
<feature type="signal peptide" evidence="2">
    <location>
        <begin position="1"/>
        <end position="38"/>
    </location>
</feature>
<evidence type="ECO:0000256" key="1">
    <source>
        <dbReference type="ARBA" id="ARBA00022729"/>
    </source>
</evidence>
<dbReference type="Gene3D" id="2.160.20.20">
    <property type="match status" value="1"/>
</dbReference>
<dbReference type="SUPFAM" id="SSF103515">
    <property type="entry name" value="Autotransporter"/>
    <property type="match status" value="1"/>
</dbReference>
<name>A0A4D7B4A4_9HYPH</name>
<reference evidence="4 5" key="1">
    <citation type="submission" date="2019-04" db="EMBL/GenBank/DDBJ databases">
        <title>Phreatobacter aquaticus sp. nov.</title>
        <authorList>
            <person name="Choi A."/>
        </authorList>
    </citation>
    <scope>NUCLEOTIDE SEQUENCE [LARGE SCALE GENOMIC DNA]</scope>
    <source>
        <strain evidence="4 5">KCTC 52518</strain>
    </source>
</reference>
<dbReference type="InterPro" id="IPR012332">
    <property type="entry name" value="Autotransporter_pectin_lyase_C"/>
</dbReference>
<dbReference type="Pfam" id="PF12951">
    <property type="entry name" value="PATR"/>
    <property type="match status" value="4"/>
</dbReference>
<evidence type="ECO:0000313" key="4">
    <source>
        <dbReference type="EMBL" id="QCI67761.1"/>
    </source>
</evidence>
<feature type="domain" description="Autotransporter" evidence="3">
    <location>
        <begin position="999"/>
        <end position="1281"/>
    </location>
</feature>
<dbReference type="NCBIfam" id="TIGR01414">
    <property type="entry name" value="autotrans_barl"/>
    <property type="match status" value="1"/>
</dbReference>
<dbReference type="OrthoDB" id="7195851at2"/>
<dbReference type="Proteomes" id="UP000298781">
    <property type="component" value="Chromosome"/>
</dbReference>
<dbReference type="InterPro" id="IPR011050">
    <property type="entry name" value="Pectin_lyase_fold/virulence"/>
</dbReference>